<reference evidence="1 2" key="1">
    <citation type="journal article" date="2024" name="Plant J.">
        <title>Genome sequences and population genomics reveal climatic adaptation and genomic divergence between two closely related sweetgum species.</title>
        <authorList>
            <person name="Xu W.Q."/>
            <person name="Ren C.Q."/>
            <person name="Zhang X.Y."/>
            <person name="Comes H.P."/>
            <person name="Liu X.H."/>
            <person name="Li Y.G."/>
            <person name="Kettle C.J."/>
            <person name="Jalonen R."/>
            <person name="Gaisberger H."/>
            <person name="Ma Y.Z."/>
            <person name="Qiu Y.X."/>
        </authorList>
    </citation>
    <scope>NUCLEOTIDE SEQUENCE [LARGE SCALE GENOMIC DNA]</scope>
    <source>
        <strain evidence="1">Hangzhou</strain>
    </source>
</reference>
<dbReference type="PANTHER" id="PTHR48435:SF1">
    <property type="entry name" value="POLYPROTEIN"/>
    <property type="match status" value="1"/>
</dbReference>
<dbReference type="Pfam" id="PF01107">
    <property type="entry name" value="MP"/>
    <property type="match status" value="1"/>
</dbReference>
<dbReference type="EMBL" id="JBBPBK010000004">
    <property type="protein sequence ID" value="KAK9287575.1"/>
    <property type="molecule type" value="Genomic_DNA"/>
</dbReference>
<dbReference type="InterPro" id="IPR053098">
    <property type="entry name" value="Petuviruses_polyprotein"/>
</dbReference>
<dbReference type="AlphaFoldDB" id="A0AAP0X6Y5"/>
<sequence length="208" mass="23673">MFVRLNHCDSLGLRKRPTQSSPVKDYVHASKFDQYHIPSQETEHFVTLTLPHEFIAPWQQEGFTHLHFGAIRLALTFHGRKGLPAVSRIALLDSRFTEYQHAVIGTVQTTLNASTVFITLSPNFNMPLKDHHLCDALKTAHSNQLTKLFPTSWVTKYESMHQAAKPTLATDPLFIRKENGSVEIRFTESSTSEEAPVFLTQKEPQDNF</sequence>
<accession>A0AAP0X6Y5</accession>
<proteinExistence type="predicted"/>
<dbReference type="Proteomes" id="UP001415857">
    <property type="component" value="Unassembled WGS sequence"/>
</dbReference>
<organism evidence="1 2">
    <name type="scientific">Liquidambar formosana</name>
    <name type="common">Formosan gum</name>
    <dbReference type="NCBI Taxonomy" id="63359"/>
    <lineage>
        <taxon>Eukaryota</taxon>
        <taxon>Viridiplantae</taxon>
        <taxon>Streptophyta</taxon>
        <taxon>Embryophyta</taxon>
        <taxon>Tracheophyta</taxon>
        <taxon>Spermatophyta</taxon>
        <taxon>Magnoliopsida</taxon>
        <taxon>eudicotyledons</taxon>
        <taxon>Gunneridae</taxon>
        <taxon>Pentapetalae</taxon>
        <taxon>Saxifragales</taxon>
        <taxon>Altingiaceae</taxon>
        <taxon>Liquidambar</taxon>
    </lineage>
</organism>
<evidence type="ECO:0000313" key="2">
    <source>
        <dbReference type="Proteomes" id="UP001415857"/>
    </source>
</evidence>
<evidence type="ECO:0000313" key="1">
    <source>
        <dbReference type="EMBL" id="KAK9287575.1"/>
    </source>
</evidence>
<protein>
    <submittedName>
        <fullName evidence="1">Uncharacterized protein</fullName>
    </submittedName>
</protein>
<comment type="caution">
    <text evidence="1">The sequence shown here is derived from an EMBL/GenBank/DDBJ whole genome shotgun (WGS) entry which is preliminary data.</text>
</comment>
<dbReference type="PANTHER" id="PTHR48435">
    <property type="entry name" value="POLYPROTEIN"/>
    <property type="match status" value="1"/>
</dbReference>
<gene>
    <name evidence="1" type="ORF">L1049_015996</name>
</gene>
<keyword evidence="2" id="KW-1185">Reference proteome</keyword>
<dbReference type="InterPro" id="IPR028919">
    <property type="entry name" value="Viral_movement"/>
</dbReference>
<name>A0AAP0X6Y5_LIQFO</name>